<protein>
    <submittedName>
        <fullName evidence="4">Response regulator</fullName>
    </submittedName>
</protein>
<organism evidence="4 5">
    <name type="scientific">Sphingobium yanoikuyae</name>
    <name type="common">Sphingomonas yanoikuyae</name>
    <dbReference type="NCBI Taxonomy" id="13690"/>
    <lineage>
        <taxon>Bacteria</taxon>
        <taxon>Pseudomonadati</taxon>
        <taxon>Pseudomonadota</taxon>
        <taxon>Alphaproteobacteria</taxon>
        <taxon>Sphingomonadales</taxon>
        <taxon>Sphingomonadaceae</taxon>
        <taxon>Sphingobium</taxon>
    </lineage>
</organism>
<dbReference type="Proteomes" id="UP000515377">
    <property type="component" value="Plasmid pSYA3-1"/>
</dbReference>
<dbReference type="GO" id="GO:0000160">
    <property type="term" value="P:phosphorelay signal transduction system"/>
    <property type="evidence" value="ECO:0007669"/>
    <property type="project" value="InterPro"/>
</dbReference>
<evidence type="ECO:0000256" key="2">
    <source>
        <dbReference type="PROSITE-ProRule" id="PRU00169"/>
    </source>
</evidence>
<feature type="domain" description="Response regulatory" evidence="3">
    <location>
        <begin position="13"/>
        <end position="125"/>
    </location>
</feature>
<dbReference type="InterPro" id="IPR050595">
    <property type="entry name" value="Bact_response_regulator"/>
</dbReference>
<dbReference type="Pfam" id="PF00072">
    <property type="entry name" value="Response_reg"/>
    <property type="match status" value="1"/>
</dbReference>
<keyword evidence="4" id="KW-0614">Plasmid</keyword>
<dbReference type="InterPro" id="IPR001789">
    <property type="entry name" value="Sig_transdc_resp-reg_receiver"/>
</dbReference>
<gene>
    <name evidence="4" type="ORF">H3V42_32720</name>
</gene>
<accession>A0A9X7YGD3</accession>
<evidence type="ECO:0000256" key="1">
    <source>
        <dbReference type="ARBA" id="ARBA00022553"/>
    </source>
</evidence>
<dbReference type="Gene3D" id="3.40.50.2300">
    <property type="match status" value="1"/>
</dbReference>
<dbReference type="AlphaFoldDB" id="A0A9X7YGD3"/>
<dbReference type="PANTHER" id="PTHR44591">
    <property type="entry name" value="STRESS RESPONSE REGULATOR PROTEIN 1"/>
    <property type="match status" value="1"/>
</dbReference>
<evidence type="ECO:0000259" key="3">
    <source>
        <dbReference type="PROSITE" id="PS50110"/>
    </source>
</evidence>
<dbReference type="PROSITE" id="PS50110">
    <property type="entry name" value="RESPONSE_REGULATORY"/>
    <property type="match status" value="1"/>
</dbReference>
<reference evidence="4 5" key="1">
    <citation type="submission" date="2020-07" db="EMBL/GenBank/DDBJ databases">
        <title>Whole genome sequence of Sphingobium yanoikuyae A3.</title>
        <authorList>
            <person name="Han S.-S."/>
        </authorList>
    </citation>
    <scope>NUCLEOTIDE SEQUENCE [LARGE SCALE GENOMIC DNA]</scope>
    <source>
        <strain evidence="4 5">A3</strain>
        <plasmid evidence="4 5">pSYA3-1</plasmid>
    </source>
</reference>
<name>A0A9X7YGD3_SPHYA</name>
<dbReference type="InterPro" id="IPR011006">
    <property type="entry name" value="CheY-like_superfamily"/>
</dbReference>
<dbReference type="EMBL" id="CP060124">
    <property type="protein sequence ID" value="QNG49572.1"/>
    <property type="molecule type" value="Genomic_DNA"/>
</dbReference>
<keyword evidence="1 2" id="KW-0597">Phosphoprotein</keyword>
<proteinExistence type="predicted"/>
<dbReference type="PANTHER" id="PTHR44591:SF3">
    <property type="entry name" value="RESPONSE REGULATORY DOMAIN-CONTAINING PROTEIN"/>
    <property type="match status" value="1"/>
</dbReference>
<evidence type="ECO:0000313" key="5">
    <source>
        <dbReference type="Proteomes" id="UP000515377"/>
    </source>
</evidence>
<sequence length="127" mass="13199">MTSPGTRVSHEAAVLIVEDGPLVRAFAADILMDAGYRVFEACEAADALTILEGRDDIGTVFTDIEMSGMTGLALAGVITEGWPEIAILVTSGRIQPDPGTLPAGAAFIAKPYKADALIGQLAELVAR</sequence>
<geneLocation type="plasmid" evidence="4 5">
    <name>pSYA3-1</name>
</geneLocation>
<feature type="modified residue" description="4-aspartylphosphate" evidence="2">
    <location>
        <position position="63"/>
    </location>
</feature>
<evidence type="ECO:0000313" key="4">
    <source>
        <dbReference type="EMBL" id="QNG49572.1"/>
    </source>
</evidence>
<dbReference type="SMART" id="SM00448">
    <property type="entry name" value="REC"/>
    <property type="match status" value="1"/>
</dbReference>
<dbReference type="SUPFAM" id="SSF52172">
    <property type="entry name" value="CheY-like"/>
    <property type="match status" value="1"/>
</dbReference>